<dbReference type="EMBL" id="JADCNM010000002">
    <property type="protein sequence ID" value="KAG0494482.1"/>
    <property type="molecule type" value="Genomic_DNA"/>
</dbReference>
<evidence type="ECO:0000313" key="1">
    <source>
        <dbReference type="EMBL" id="KAG0492416.1"/>
    </source>
</evidence>
<reference evidence="3 4" key="1">
    <citation type="journal article" date="2020" name="Nat. Food">
        <title>A phased Vanilla planifolia genome enables genetic improvement of flavour and production.</title>
        <authorList>
            <person name="Hasing T."/>
            <person name="Tang H."/>
            <person name="Brym M."/>
            <person name="Khazi F."/>
            <person name="Huang T."/>
            <person name="Chambers A.H."/>
        </authorList>
    </citation>
    <scope>NUCLEOTIDE SEQUENCE [LARGE SCALE GENOMIC DNA]</scope>
    <source>
        <tissue evidence="1">Leaf</tissue>
    </source>
</reference>
<protein>
    <submittedName>
        <fullName evidence="1">Uncharacterized protein</fullName>
    </submittedName>
</protein>
<proteinExistence type="predicted"/>
<evidence type="ECO:0000313" key="4">
    <source>
        <dbReference type="Proteomes" id="UP000639772"/>
    </source>
</evidence>
<comment type="caution">
    <text evidence="1">The sequence shown here is derived from an EMBL/GenBank/DDBJ whole genome shotgun (WGS) entry which is preliminary data.</text>
</comment>
<dbReference type="AlphaFoldDB" id="A0A835VDI7"/>
<name>A0A835VDI7_VANPL</name>
<gene>
    <name evidence="2" type="ORF">HPP92_005476</name>
    <name evidence="1" type="ORF">HPP92_005814</name>
</gene>
<evidence type="ECO:0000313" key="3">
    <source>
        <dbReference type="Proteomes" id="UP000636800"/>
    </source>
</evidence>
<dbReference type="Proteomes" id="UP000639772">
    <property type="component" value="Unassembled WGS sequence"/>
</dbReference>
<keyword evidence="3" id="KW-1185">Reference proteome</keyword>
<sequence>MEWERRGILRSIGLSRAFFREGNERGREATGRPFMARTTAIFGSAGFDGSTQQ</sequence>
<accession>A0A835VDI7</accession>
<dbReference type="EMBL" id="JADCNL010000002">
    <property type="protein sequence ID" value="KAG0492416.1"/>
    <property type="molecule type" value="Genomic_DNA"/>
</dbReference>
<dbReference type="Proteomes" id="UP000636800">
    <property type="component" value="Chromosome 2"/>
</dbReference>
<organism evidence="1 3">
    <name type="scientific">Vanilla planifolia</name>
    <name type="common">Vanilla</name>
    <dbReference type="NCBI Taxonomy" id="51239"/>
    <lineage>
        <taxon>Eukaryota</taxon>
        <taxon>Viridiplantae</taxon>
        <taxon>Streptophyta</taxon>
        <taxon>Embryophyta</taxon>
        <taxon>Tracheophyta</taxon>
        <taxon>Spermatophyta</taxon>
        <taxon>Magnoliopsida</taxon>
        <taxon>Liliopsida</taxon>
        <taxon>Asparagales</taxon>
        <taxon>Orchidaceae</taxon>
        <taxon>Vanilloideae</taxon>
        <taxon>Vanilleae</taxon>
        <taxon>Vanilla</taxon>
    </lineage>
</organism>
<evidence type="ECO:0000313" key="2">
    <source>
        <dbReference type="EMBL" id="KAG0494482.1"/>
    </source>
</evidence>